<evidence type="ECO:0000313" key="2">
    <source>
        <dbReference type="EMBL" id="ROP41116.1"/>
    </source>
</evidence>
<gene>
    <name evidence="2" type="ORF">EDD40_6541</name>
</gene>
<keyword evidence="1" id="KW-0812">Transmembrane</keyword>
<dbReference type="RefSeq" id="WP_123746297.1">
    <property type="nucleotide sequence ID" value="NZ_RJKM01000001.1"/>
</dbReference>
<dbReference type="EMBL" id="RJKM01000001">
    <property type="protein sequence ID" value="ROP41116.1"/>
    <property type="molecule type" value="Genomic_DNA"/>
</dbReference>
<evidence type="ECO:0000313" key="3">
    <source>
        <dbReference type="Proteomes" id="UP000268727"/>
    </source>
</evidence>
<name>A0A3N1HF55_9PSEU</name>
<comment type="caution">
    <text evidence="2">The sequence shown here is derived from an EMBL/GenBank/DDBJ whole genome shotgun (WGS) entry which is preliminary data.</text>
</comment>
<keyword evidence="1" id="KW-0472">Membrane</keyword>
<sequence length="60" mass="6077">MFAIIAAVIFGLALLLDLANVSLGSVLDGGTLLTAGLLCVALHLAGVGAGARALSFRRRR</sequence>
<dbReference type="Proteomes" id="UP000268727">
    <property type="component" value="Unassembled WGS sequence"/>
</dbReference>
<reference evidence="2 3" key="1">
    <citation type="submission" date="2018-11" db="EMBL/GenBank/DDBJ databases">
        <title>Sequencing the genomes of 1000 actinobacteria strains.</title>
        <authorList>
            <person name="Klenk H.-P."/>
        </authorList>
    </citation>
    <scope>NUCLEOTIDE SEQUENCE [LARGE SCALE GENOMIC DNA]</scope>
    <source>
        <strain evidence="2 3">DSM 44231</strain>
    </source>
</reference>
<accession>A0A3N1HF55</accession>
<organism evidence="2 3">
    <name type="scientific">Saccharothrix texasensis</name>
    <dbReference type="NCBI Taxonomy" id="103734"/>
    <lineage>
        <taxon>Bacteria</taxon>
        <taxon>Bacillati</taxon>
        <taxon>Actinomycetota</taxon>
        <taxon>Actinomycetes</taxon>
        <taxon>Pseudonocardiales</taxon>
        <taxon>Pseudonocardiaceae</taxon>
        <taxon>Saccharothrix</taxon>
    </lineage>
</organism>
<proteinExistence type="predicted"/>
<keyword evidence="3" id="KW-1185">Reference proteome</keyword>
<dbReference type="AlphaFoldDB" id="A0A3N1HF55"/>
<keyword evidence="1" id="KW-1133">Transmembrane helix</keyword>
<protein>
    <submittedName>
        <fullName evidence="2">Uncharacterized protein</fullName>
    </submittedName>
</protein>
<feature type="transmembrane region" description="Helical" evidence="1">
    <location>
        <begin position="34"/>
        <end position="54"/>
    </location>
</feature>
<evidence type="ECO:0000256" key="1">
    <source>
        <dbReference type="SAM" id="Phobius"/>
    </source>
</evidence>